<feature type="region of interest" description="Disordered" evidence="1">
    <location>
        <begin position="1"/>
        <end position="36"/>
    </location>
</feature>
<reference evidence="2 3" key="1">
    <citation type="journal article" date="2018" name="Science">
        <title>The opium poppy genome and morphinan production.</title>
        <authorList>
            <person name="Guo L."/>
            <person name="Winzer T."/>
            <person name="Yang X."/>
            <person name="Li Y."/>
            <person name="Ning Z."/>
            <person name="He Z."/>
            <person name="Teodor R."/>
            <person name="Lu Y."/>
            <person name="Bowser T.A."/>
            <person name="Graham I.A."/>
            <person name="Ye K."/>
        </authorList>
    </citation>
    <scope>NUCLEOTIDE SEQUENCE [LARGE SCALE GENOMIC DNA]</scope>
    <source>
        <strain evidence="3">cv. HN1</strain>
        <tissue evidence="2">Leaves</tissue>
    </source>
</reference>
<name>A0A4Y7J8E2_PAPSO</name>
<evidence type="ECO:0000313" key="2">
    <source>
        <dbReference type="EMBL" id="RZC56038.1"/>
    </source>
</evidence>
<sequence length="181" mass="20838">MAKATAETNALKSSVSSFEETPDAVEKEKLSPEPSRRDKKVLLLDIRRLLRKIVNTIAGDESESLSDINDTEVEGYLHNEEEKHYKRIIWEEMSKENKQLKKQWQQLLICGTVQWKHRNLLCCQAIKTTAESVKVKRTECDKRDIPPKIEVRGEEDEDMIVDMSVGPNREECETCSTSLNC</sequence>
<dbReference type="Proteomes" id="UP000316621">
    <property type="component" value="Chromosome 3"/>
</dbReference>
<proteinExistence type="predicted"/>
<accession>A0A4Y7J8E2</accession>
<dbReference type="STRING" id="3469.A0A4Y7J8E2"/>
<keyword evidence="3" id="KW-1185">Reference proteome</keyword>
<organism evidence="2 3">
    <name type="scientific">Papaver somniferum</name>
    <name type="common">Opium poppy</name>
    <dbReference type="NCBI Taxonomy" id="3469"/>
    <lineage>
        <taxon>Eukaryota</taxon>
        <taxon>Viridiplantae</taxon>
        <taxon>Streptophyta</taxon>
        <taxon>Embryophyta</taxon>
        <taxon>Tracheophyta</taxon>
        <taxon>Spermatophyta</taxon>
        <taxon>Magnoliopsida</taxon>
        <taxon>Ranunculales</taxon>
        <taxon>Papaveraceae</taxon>
        <taxon>Papaveroideae</taxon>
        <taxon>Papaver</taxon>
    </lineage>
</organism>
<dbReference type="Gene3D" id="1.20.5.650">
    <property type="entry name" value="Single helix bin"/>
    <property type="match status" value="1"/>
</dbReference>
<protein>
    <submittedName>
        <fullName evidence="2">Uncharacterized protein</fullName>
    </submittedName>
</protein>
<feature type="compositionally biased region" description="Polar residues" evidence="1">
    <location>
        <begin position="1"/>
        <end position="19"/>
    </location>
</feature>
<evidence type="ECO:0000313" key="3">
    <source>
        <dbReference type="Proteomes" id="UP000316621"/>
    </source>
</evidence>
<gene>
    <name evidence="2" type="ORF">C5167_014897</name>
</gene>
<dbReference type="EMBL" id="CM010717">
    <property type="protein sequence ID" value="RZC56038.1"/>
    <property type="molecule type" value="Genomic_DNA"/>
</dbReference>
<evidence type="ECO:0000256" key="1">
    <source>
        <dbReference type="SAM" id="MobiDB-lite"/>
    </source>
</evidence>
<dbReference type="Gramene" id="RZC56038">
    <property type="protein sequence ID" value="RZC56038"/>
    <property type="gene ID" value="C5167_014897"/>
</dbReference>
<feature type="compositionally biased region" description="Basic and acidic residues" evidence="1">
    <location>
        <begin position="24"/>
        <end position="36"/>
    </location>
</feature>
<dbReference type="AlphaFoldDB" id="A0A4Y7J8E2"/>